<proteinExistence type="predicted"/>
<reference evidence="2 3" key="1">
    <citation type="submission" date="2022-10" db="EMBL/GenBank/DDBJ databases">
        <title>Marinomonas transparenta sp. nov. and Marinomonas sargassi sp. nov., isolated from marine alga (Sargassum natans (L.) Gaillon).</title>
        <authorList>
            <person name="Wang Y."/>
        </authorList>
    </citation>
    <scope>NUCLEOTIDE SEQUENCE [LARGE SCALE GENOMIC DNA]</scope>
    <source>
        <strain evidence="2 3">C2222</strain>
    </source>
</reference>
<name>A0ABT2YSD0_9GAMM</name>
<keyword evidence="1" id="KW-0732">Signal</keyword>
<gene>
    <name evidence="2" type="ORF">OFY17_07865</name>
</gene>
<dbReference type="RefSeq" id="WP_263530180.1">
    <property type="nucleotide sequence ID" value="NZ_JAOVZB010000003.1"/>
</dbReference>
<keyword evidence="3" id="KW-1185">Reference proteome</keyword>
<accession>A0ABT2YSD0</accession>
<dbReference type="EMBL" id="JAOVZB010000003">
    <property type="protein sequence ID" value="MCV2402799.1"/>
    <property type="molecule type" value="Genomic_DNA"/>
</dbReference>
<evidence type="ECO:0000256" key="1">
    <source>
        <dbReference type="SAM" id="SignalP"/>
    </source>
</evidence>
<protein>
    <submittedName>
        <fullName evidence="2">Uncharacterized protein</fullName>
    </submittedName>
</protein>
<feature type="signal peptide" evidence="1">
    <location>
        <begin position="1"/>
        <end position="24"/>
    </location>
</feature>
<organism evidence="2 3">
    <name type="scientific">Marinomonas sargassi</name>
    <dbReference type="NCBI Taxonomy" id="2984494"/>
    <lineage>
        <taxon>Bacteria</taxon>
        <taxon>Pseudomonadati</taxon>
        <taxon>Pseudomonadota</taxon>
        <taxon>Gammaproteobacteria</taxon>
        <taxon>Oceanospirillales</taxon>
        <taxon>Oceanospirillaceae</taxon>
        <taxon>Marinomonas</taxon>
    </lineage>
</organism>
<dbReference type="Proteomes" id="UP001209713">
    <property type="component" value="Unassembled WGS sequence"/>
</dbReference>
<feature type="chain" id="PRO_5045524700" evidence="1">
    <location>
        <begin position="25"/>
        <end position="82"/>
    </location>
</feature>
<evidence type="ECO:0000313" key="3">
    <source>
        <dbReference type="Proteomes" id="UP001209713"/>
    </source>
</evidence>
<comment type="caution">
    <text evidence="2">The sequence shown here is derived from an EMBL/GenBank/DDBJ whole genome shotgun (WGS) entry which is preliminary data.</text>
</comment>
<sequence>MLFRKIAFATGVSFVLLSSSQAFAIKDFCTPKLESYIEKTQKIVDSKYVSGSKKETAQKLLDKIKSSRNETNDCVIVDKLLP</sequence>
<evidence type="ECO:0000313" key="2">
    <source>
        <dbReference type="EMBL" id="MCV2402799.1"/>
    </source>
</evidence>